<evidence type="ECO:0000256" key="7">
    <source>
        <dbReference type="ARBA" id="ARBA00022723"/>
    </source>
</evidence>
<reference evidence="22 23" key="1">
    <citation type="journal article" date="2011" name="J. Bacteriol.">
        <title>Complete genome sequence of the plant pathogen Ralstonia solanacearum strain Po82.</title>
        <authorList>
            <person name="Xu J."/>
            <person name="Zheng H.J."/>
            <person name="Liu L."/>
            <person name="Pan Z.C."/>
            <person name="Prior P."/>
            <person name="Tang B."/>
            <person name="Xu J.S."/>
            <person name="Zhang H."/>
            <person name="Tian Q."/>
            <person name="Zhang L.Q."/>
            <person name="Feng J."/>
        </authorList>
    </citation>
    <scope>NUCLEOTIDE SEQUENCE [LARGE SCALE GENOMIC DNA]</scope>
    <source>
        <strain evidence="22 23">Po82</strain>
    </source>
</reference>
<dbReference type="GO" id="GO:0003977">
    <property type="term" value="F:UDP-N-acetylglucosamine diphosphorylase activity"/>
    <property type="evidence" value="ECO:0007669"/>
    <property type="project" value="UniProtKB-UniRule"/>
</dbReference>
<comment type="function">
    <text evidence="17 18">Catalyzes the last two sequential reactions in the de novo biosynthetic pathway for UDP-N-acetylglucosamine (UDP-GlcNAc). The C-terminal domain catalyzes the transfer of acetyl group from acetyl coenzyme A to glucosamine-1-phosphate (GlcN-1-P) to produce N-acetylglucosamine-1-phosphate (GlcNAc-1-P), which is converted into UDP-GlcNAc by the transfer of uridine 5-monophosphate (from uridine 5-triphosphate), a reaction catalyzed by the N-terminal domain.</text>
</comment>
<dbReference type="GO" id="GO:0071555">
    <property type="term" value="P:cell wall organization"/>
    <property type="evidence" value="ECO:0007669"/>
    <property type="project" value="UniProtKB-KW"/>
</dbReference>
<dbReference type="EC" id="2.7.7.23" evidence="18"/>
<dbReference type="UniPathway" id="UPA00113">
    <property type="reaction ID" value="UER00532"/>
</dbReference>
<evidence type="ECO:0000256" key="11">
    <source>
        <dbReference type="ARBA" id="ARBA00022984"/>
    </source>
</evidence>
<feature type="binding site" evidence="18">
    <location>
        <position position="579"/>
    </location>
    <ligand>
        <name>UDP-N-acetyl-alpha-D-glucosamine</name>
        <dbReference type="ChEBI" id="CHEBI:57705"/>
    </ligand>
</feature>
<keyword evidence="13 18" id="KW-0012">Acyltransferase</keyword>
<dbReference type="GO" id="GO:0009252">
    <property type="term" value="P:peptidoglycan biosynthetic process"/>
    <property type="evidence" value="ECO:0007669"/>
    <property type="project" value="UniProtKB-UniRule"/>
</dbReference>
<keyword evidence="6 18" id="KW-0548">Nucleotidyltransferase</keyword>
<dbReference type="InterPro" id="IPR050065">
    <property type="entry name" value="GlmU-like"/>
</dbReference>
<dbReference type="EC" id="2.3.1.157" evidence="18"/>
<dbReference type="InterPro" id="IPR038009">
    <property type="entry name" value="GlmU_C_LbH"/>
</dbReference>
<dbReference type="EMBL" id="CP002819">
    <property type="protein sequence ID" value="AEG70480.1"/>
    <property type="molecule type" value="Genomic_DNA"/>
</dbReference>
<dbReference type="InterPro" id="IPR025877">
    <property type="entry name" value="MobA-like_NTP_Trfase"/>
</dbReference>
<feature type="domain" description="Mannose-1-phosphate guanyltransferase C-terminal" evidence="21">
    <location>
        <begin position="616"/>
        <end position="712"/>
    </location>
</feature>
<evidence type="ECO:0000256" key="8">
    <source>
        <dbReference type="ARBA" id="ARBA00022737"/>
    </source>
</evidence>
<evidence type="ECO:0000256" key="9">
    <source>
        <dbReference type="ARBA" id="ARBA00022842"/>
    </source>
</evidence>
<comment type="catalytic activity">
    <reaction evidence="15 18">
        <text>alpha-D-glucosamine 1-phosphate + acetyl-CoA = N-acetyl-alpha-D-glucosamine 1-phosphate + CoA + H(+)</text>
        <dbReference type="Rhea" id="RHEA:13725"/>
        <dbReference type="ChEBI" id="CHEBI:15378"/>
        <dbReference type="ChEBI" id="CHEBI:57287"/>
        <dbReference type="ChEBI" id="CHEBI:57288"/>
        <dbReference type="ChEBI" id="CHEBI:57776"/>
        <dbReference type="ChEBI" id="CHEBI:58516"/>
        <dbReference type="EC" id="2.3.1.157"/>
    </reaction>
</comment>
<keyword evidence="14 18" id="KW-0961">Cell wall biogenesis/degradation</keyword>
<keyword evidence="12 18" id="KW-0511">Multifunctional enzyme</keyword>
<dbReference type="PATRIC" id="fig|1031711.3.peg.3119"/>
<evidence type="ECO:0000256" key="18">
    <source>
        <dbReference type="HAMAP-Rule" id="MF_01631"/>
    </source>
</evidence>
<evidence type="ECO:0000313" key="22">
    <source>
        <dbReference type="EMBL" id="AEG70480.1"/>
    </source>
</evidence>
<keyword evidence="4 18" id="KW-0963">Cytoplasm</keyword>
<evidence type="ECO:0000256" key="13">
    <source>
        <dbReference type="ARBA" id="ARBA00023315"/>
    </source>
</evidence>
<comment type="pathway">
    <text evidence="18">Nucleotide-sugar biosynthesis; UDP-N-acetyl-alpha-D-glucosamine biosynthesis; N-acetyl-alpha-D-glucosamine 1-phosphate from alpha-D-glucosamine 6-phosphate (route II): step 2/2.</text>
</comment>
<dbReference type="InterPro" id="IPR029044">
    <property type="entry name" value="Nucleotide-diphossugar_trans"/>
</dbReference>
<feature type="binding site" evidence="18">
    <location>
        <position position="456"/>
    </location>
    <ligand>
        <name>Mg(2+)</name>
        <dbReference type="ChEBI" id="CHEBI:18420"/>
    </ligand>
</feature>
<feature type="binding site" evidence="18">
    <location>
        <position position="729"/>
    </location>
    <ligand>
        <name>UDP-N-acetyl-alpha-D-glucosamine</name>
        <dbReference type="ChEBI" id="CHEBI:57705"/>
    </ligand>
</feature>
<organism evidence="22 23">
    <name type="scientific">Ralstonia solanacearum (strain Po82)</name>
    <dbReference type="NCBI Taxonomy" id="1031711"/>
    <lineage>
        <taxon>Bacteria</taxon>
        <taxon>Pseudomonadati</taxon>
        <taxon>Pseudomonadota</taxon>
        <taxon>Betaproteobacteria</taxon>
        <taxon>Burkholderiales</taxon>
        <taxon>Burkholderiaceae</taxon>
        <taxon>Ralstonia</taxon>
        <taxon>Ralstonia solanacearum species complex</taxon>
    </lineage>
</organism>
<comment type="catalytic activity">
    <reaction evidence="16 18">
        <text>N-acetyl-alpha-D-glucosamine 1-phosphate + UTP + H(+) = UDP-N-acetyl-alpha-D-glucosamine + diphosphate</text>
        <dbReference type="Rhea" id="RHEA:13509"/>
        <dbReference type="ChEBI" id="CHEBI:15378"/>
        <dbReference type="ChEBI" id="CHEBI:33019"/>
        <dbReference type="ChEBI" id="CHEBI:46398"/>
        <dbReference type="ChEBI" id="CHEBI:57705"/>
        <dbReference type="ChEBI" id="CHEBI:57776"/>
        <dbReference type="EC" id="2.7.7.23"/>
    </reaction>
</comment>
<keyword evidence="9 18" id="KW-0460">Magnesium</keyword>
<dbReference type="GO" id="GO:0019134">
    <property type="term" value="F:glucosamine-1-phosphate N-acetyltransferase activity"/>
    <property type="evidence" value="ECO:0007669"/>
    <property type="project" value="UniProtKB-UniRule"/>
</dbReference>
<dbReference type="eggNOG" id="COG1207">
    <property type="taxonomic scope" value="Bacteria"/>
</dbReference>
<dbReference type="HAMAP" id="MF_01631">
    <property type="entry name" value="GlmU"/>
    <property type="match status" value="1"/>
</dbReference>
<keyword evidence="8 18" id="KW-0677">Repeat</keyword>
<proteinExistence type="inferred from homology"/>
<dbReference type="GO" id="GO:0005737">
    <property type="term" value="C:cytoplasm"/>
    <property type="evidence" value="ECO:0007669"/>
    <property type="project" value="UniProtKB-SubCell"/>
</dbReference>
<feature type="region of interest" description="Disordered" evidence="19">
    <location>
        <begin position="316"/>
        <end position="341"/>
    </location>
</feature>
<gene>
    <name evidence="18 22" type="primary">glmU</name>
    <name evidence="22" type="ordered locus">RSPO_c03189</name>
</gene>
<feature type="active site" description="Proton acceptor" evidence="18">
    <location>
        <position position="715"/>
    </location>
</feature>
<evidence type="ECO:0000256" key="17">
    <source>
        <dbReference type="ARBA" id="ARBA00049628"/>
    </source>
</evidence>
<evidence type="ECO:0000256" key="6">
    <source>
        <dbReference type="ARBA" id="ARBA00022695"/>
    </source>
</evidence>
<keyword evidence="11 18" id="KW-0573">Peptidoglycan synthesis</keyword>
<evidence type="ECO:0000313" key="23">
    <source>
        <dbReference type="Proteomes" id="UP000007953"/>
    </source>
</evidence>
<feature type="binding site" evidence="18">
    <location>
        <position position="521"/>
    </location>
    <ligand>
        <name>UDP-N-acetyl-alpha-D-glucosamine</name>
        <dbReference type="ChEBI" id="CHEBI:57705"/>
    </ligand>
</feature>
<comment type="subcellular location">
    <subcellularLocation>
        <location evidence="1 18">Cytoplasm</location>
    </subcellularLocation>
</comment>
<dbReference type="Gene3D" id="3.90.550.10">
    <property type="entry name" value="Spore Coat Polysaccharide Biosynthesis Protein SpsA, Chain A"/>
    <property type="match status" value="1"/>
</dbReference>
<dbReference type="GO" id="GO:0006048">
    <property type="term" value="P:UDP-N-acetylglucosamine biosynthetic process"/>
    <property type="evidence" value="ECO:0007669"/>
    <property type="project" value="UniProtKB-UniPathway"/>
</dbReference>
<feature type="domain" description="MobA-like NTP transferase" evidence="20">
    <location>
        <begin position="360"/>
        <end position="482"/>
    </location>
</feature>
<evidence type="ECO:0000256" key="2">
    <source>
        <dbReference type="ARBA" id="ARBA00007707"/>
    </source>
</evidence>
<evidence type="ECO:0000256" key="12">
    <source>
        <dbReference type="ARBA" id="ARBA00023268"/>
    </source>
</evidence>
<feature type="region of interest" description="Disordered" evidence="19">
    <location>
        <begin position="263"/>
        <end position="283"/>
    </location>
</feature>
<sequence>MGVVDPALQAVAGVQLLLRRGEVGDGHGDVDAGIEIGVALGTALAGRMLPLVRVGGQPLHDGRFVGMFGAHALQQREPSLLALEALVVAGRRGRHQQRDGGPDGVLLRAREAAVDEAGVIHDALEALARAVVAVALQIPLAIGLVDRVEPLPHVPDLLGRDREQQVGDIGPGALEGGAAQRVIGVPVVADLLGGDRLLQLALGALEQLGDARQLLAPVPRKEARNGAPRGIGLGVLDVEVAVDPPVDQAVALLVAELHGAARRQARQRGEHQPAGQPGGPAGRCGTSAVRPVLWQGGPHARIFYLCLIRRKRASQKASKAVRPTRGRGADDRSGTACPVRGRKSQAIASSHSRNLLVNIVILAAGLGKRMRSALPKVLHPLAGKPLLAHVIETARSLSPTRLVVVVGHGGDRVRDMVGAPDVAFATQDQQLGTGHAVMQALDQLDDTVPTLVLYGDVPLTRAETLNALVGAAGRDHLGVLTVHLDDPTGYGRIVRDTAGRITRIVEQKDANETQLAIHEVNTGILVCPTARLKTWLATLRNDNAQGEYYLTDVIERAASEGLPITSAHPLAEWETLGVNSKVQLAELERIHQGNLAQQLLEDGVTLIDPARIDIRGKLTCGRDVVIDINCIFEGNVTLGDGVRIGAHAVIRDAAIHAGAEILPFCHIEQATVGEQSRIGPYARLRPGTELAEDVHIGNFVEVKNSQIAAHSKANHLAYVGDATVGSRVNIGAGTITCNYDGANKFRTIIEDDAFIGSDTQLVAPVRVGRGATLGAGTTLTKDAPEGQLTVSRARQTTVNGWQRPVKQKKDA</sequence>
<feature type="binding site" evidence="18">
    <location>
        <begin position="738"/>
        <end position="739"/>
    </location>
    <ligand>
        <name>acetyl-CoA</name>
        <dbReference type="ChEBI" id="CHEBI:57288"/>
    </ligand>
</feature>
<comment type="similarity">
    <text evidence="3 18">In the N-terminal section; belongs to the N-acetylglucosamine-1-phosphate uridyltransferase family.</text>
</comment>
<evidence type="ECO:0000256" key="5">
    <source>
        <dbReference type="ARBA" id="ARBA00022679"/>
    </source>
</evidence>
<protein>
    <recommendedName>
        <fullName evidence="18">Bifunctional protein GlmU</fullName>
    </recommendedName>
    <domain>
        <recommendedName>
            <fullName evidence="18">UDP-N-acetylglucosamine pyrophosphorylase</fullName>
            <ecNumber evidence="18">2.7.7.23</ecNumber>
        </recommendedName>
        <alternativeName>
            <fullName evidence="18">N-acetylglucosamine-1-phosphate uridyltransferase</fullName>
        </alternativeName>
    </domain>
    <domain>
        <recommendedName>
            <fullName evidence="18">Glucosamine-1-phosphate N-acetyltransferase</fullName>
            <ecNumber evidence="18">2.3.1.157</ecNumber>
        </recommendedName>
    </domain>
</protein>
<dbReference type="GO" id="GO:0000287">
    <property type="term" value="F:magnesium ion binding"/>
    <property type="evidence" value="ECO:0007669"/>
    <property type="project" value="UniProtKB-UniRule"/>
</dbReference>
<feature type="binding site" evidence="18">
    <location>
        <position position="427"/>
    </location>
    <ligand>
        <name>UDP-N-acetyl-alpha-D-glucosamine</name>
        <dbReference type="ChEBI" id="CHEBI:57705"/>
    </ligand>
</feature>
<dbReference type="CDD" id="cd03353">
    <property type="entry name" value="LbH_GlmU_C"/>
    <property type="match status" value="1"/>
</dbReference>
<evidence type="ECO:0000256" key="4">
    <source>
        <dbReference type="ARBA" id="ARBA00022490"/>
    </source>
</evidence>
<feature type="binding site" evidence="18">
    <location>
        <begin position="454"/>
        <end position="456"/>
    </location>
    <ligand>
        <name>UDP-N-acetyl-alpha-D-glucosamine</name>
        <dbReference type="ChEBI" id="CHEBI:57705"/>
    </ligand>
</feature>
<dbReference type="Proteomes" id="UP000007953">
    <property type="component" value="Chromosome"/>
</dbReference>
<dbReference type="HOGENOM" id="CLU_347756_0_0_4"/>
<comment type="pathway">
    <text evidence="18">Nucleotide-sugar biosynthesis; UDP-N-acetyl-alpha-D-glucosamine biosynthesis; UDP-N-acetyl-alpha-D-glucosamine from N-acetyl-alpha-D-glucosamine 1-phosphate: step 1/1.</text>
</comment>
<dbReference type="Pfam" id="PF00132">
    <property type="entry name" value="Hexapep"/>
    <property type="match status" value="1"/>
</dbReference>
<feature type="binding site" evidence="18">
    <location>
        <position position="792"/>
    </location>
    <ligand>
        <name>acetyl-CoA</name>
        <dbReference type="ChEBI" id="CHEBI:57288"/>
    </ligand>
</feature>
<feature type="region of interest" description="Pyrophosphorylase" evidence="18">
    <location>
        <begin position="1"/>
        <end position="581"/>
    </location>
</feature>
<evidence type="ECO:0000256" key="14">
    <source>
        <dbReference type="ARBA" id="ARBA00023316"/>
    </source>
</evidence>
<evidence type="ECO:0000259" key="20">
    <source>
        <dbReference type="Pfam" id="PF12804"/>
    </source>
</evidence>
<dbReference type="InterPro" id="IPR011004">
    <property type="entry name" value="Trimer_LpxA-like_sf"/>
</dbReference>
<feature type="binding site" evidence="18">
    <location>
        <position position="506"/>
    </location>
    <ligand>
        <name>UDP-N-acetyl-alpha-D-glucosamine</name>
        <dbReference type="ChEBI" id="CHEBI:57705"/>
    </ligand>
</feature>
<feature type="binding site" evidence="18">
    <location>
        <position position="718"/>
    </location>
    <ligand>
        <name>UDP-N-acetyl-alpha-D-glucosamine</name>
        <dbReference type="ChEBI" id="CHEBI:57705"/>
    </ligand>
</feature>
<feature type="binding site" evidence="18">
    <location>
        <begin position="362"/>
        <end position="365"/>
    </location>
    <ligand>
        <name>UDP-N-acetyl-alpha-D-glucosamine</name>
        <dbReference type="ChEBI" id="CHEBI:57705"/>
    </ligand>
</feature>
<accession>F6G5Q2</accession>
<feature type="region of interest" description="N-acetyltransferase" evidence="18">
    <location>
        <begin position="603"/>
        <end position="811"/>
    </location>
</feature>
<keyword evidence="5 18" id="KW-0808">Transferase</keyword>
<feature type="binding site" evidence="18">
    <location>
        <position position="732"/>
    </location>
    <ligand>
        <name>acetyl-CoA</name>
        <dbReference type="ChEBI" id="CHEBI:57288"/>
    </ligand>
</feature>
<feature type="binding site" evidence="18">
    <location>
        <position position="579"/>
    </location>
    <ligand>
        <name>Mg(2+)</name>
        <dbReference type="ChEBI" id="CHEBI:18420"/>
    </ligand>
</feature>
<feature type="region of interest" description="Linker" evidence="18">
    <location>
        <begin position="582"/>
        <end position="602"/>
    </location>
</feature>
<dbReference type="PANTHER" id="PTHR43584:SF3">
    <property type="entry name" value="BIFUNCTIONAL PROTEIN GLMU"/>
    <property type="match status" value="1"/>
</dbReference>
<feature type="binding site" evidence="18">
    <location>
        <begin position="432"/>
        <end position="433"/>
    </location>
    <ligand>
        <name>UDP-N-acetyl-alpha-D-glucosamine</name>
        <dbReference type="ChEBI" id="CHEBI:57705"/>
    </ligand>
</feature>
<keyword evidence="7 18" id="KW-0479">Metal-binding</keyword>
<feature type="binding site" evidence="18">
    <location>
        <position position="757"/>
    </location>
    <ligand>
        <name>acetyl-CoA</name>
        <dbReference type="ChEBI" id="CHEBI:57288"/>
    </ligand>
</feature>
<dbReference type="GO" id="GO:0009245">
    <property type="term" value="P:lipid A biosynthetic process"/>
    <property type="evidence" value="ECO:0007669"/>
    <property type="project" value="UniProtKB-UniRule"/>
</dbReference>
<comment type="similarity">
    <text evidence="2 18">In the C-terminal section; belongs to the transferase hexapeptide repeat family.</text>
</comment>
<feature type="binding site" evidence="18">
    <location>
        <position position="685"/>
    </location>
    <ligand>
        <name>UDP-N-acetyl-alpha-D-glucosamine</name>
        <dbReference type="ChEBI" id="CHEBI:57705"/>
    </ligand>
</feature>
<evidence type="ECO:0000256" key="10">
    <source>
        <dbReference type="ARBA" id="ARBA00022960"/>
    </source>
</evidence>
<dbReference type="KEGG" id="rsn:RSPO_c03189"/>
<dbReference type="SUPFAM" id="SSF53448">
    <property type="entry name" value="Nucleotide-diphospho-sugar transferases"/>
    <property type="match status" value="1"/>
</dbReference>
<evidence type="ECO:0000259" key="21">
    <source>
        <dbReference type="Pfam" id="PF25087"/>
    </source>
</evidence>
<dbReference type="PANTHER" id="PTHR43584">
    <property type="entry name" value="NUCLEOTIDYL TRANSFERASE"/>
    <property type="match status" value="1"/>
</dbReference>
<dbReference type="SUPFAM" id="SSF51161">
    <property type="entry name" value="Trimeric LpxA-like enzymes"/>
    <property type="match status" value="1"/>
</dbReference>
<name>F6G5Q2_RALS8</name>
<comment type="cofactor">
    <cofactor evidence="18">
        <name>Mg(2+)</name>
        <dbReference type="ChEBI" id="CHEBI:18420"/>
    </cofactor>
    <text evidence="18">Binds 1 Mg(2+) ion per subunit.</text>
</comment>
<feature type="binding site" evidence="18">
    <location>
        <position position="775"/>
    </location>
    <ligand>
        <name>acetyl-CoA</name>
        <dbReference type="ChEBI" id="CHEBI:57288"/>
    </ligand>
</feature>
<evidence type="ECO:0000256" key="19">
    <source>
        <dbReference type="SAM" id="MobiDB-lite"/>
    </source>
</evidence>
<evidence type="ECO:0000256" key="16">
    <source>
        <dbReference type="ARBA" id="ARBA00048493"/>
    </source>
</evidence>
<evidence type="ECO:0000256" key="3">
    <source>
        <dbReference type="ARBA" id="ARBA00007947"/>
    </source>
</evidence>
<comment type="pathway">
    <text evidence="18">Bacterial outer membrane biogenesis; LPS lipid A biosynthesis.</text>
</comment>
<feature type="binding site" evidence="18">
    <location>
        <position position="376"/>
    </location>
    <ligand>
        <name>UDP-N-acetyl-alpha-D-glucosamine</name>
        <dbReference type="ChEBI" id="CHEBI:57705"/>
    </ligand>
</feature>
<keyword evidence="10 18" id="KW-0133">Cell shape</keyword>
<dbReference type="GO" id="GO:0016020">
    <property type="term" value="C:membrane"/>
    <property type="evidence" value="ECO:0007669"/>
    <property type="project" value="GOC"/>
</dbReference>
<dbReference type="AlphaFoldDB" id="F6G5Q2"/>
<dbReference type="UniPathway" id="UPA00973"/>
<dbReference type="GO" id="GO:0000902">
    <property type="term" value="P:cell morphogenesis"/>
    <property type="evidence" value="ECO:0007669"/>
    <property type="project" value="UniProtKB-UniRule"/>
</dbReference>
<dbReference type="InterPro" id="IPR005882">
    <property type="entry name" value="Bifunctional_GlmU"/>
</dbReference>
<evidence type="ECO:0000256" key="1">
    <source>
        <dbReference type="ARBA" id="ARBA00004496"/>
    </source>
</evidence>
<evidence type="ECO:0000256" key="15">
    <source>
        <dbReference type="ARBA" id="ARBA00048247"/>
    </source>
</evidence>
<dbReference type="NCBIfam" id="TIGR01173">
    <property type="entry name" value="glmU"/>
    <property type="match status" value="1"/>
</dbReference>
<dbReference type="CDD" id="cd02540">
    <property type="entry name" value="GT2_GlmU_N_bac"/>
    <property type="match status" value="1"/>
</dbReference>
<feature type="binding site" evidence="18">
    <location>
        <position position="491"/>
    </location>
    <ligand>
        <name>UDP-N-acetyl-alpha-D-glucosamine</name>
        <dbReference type="ChEBI" id="CHEBI:57705"/>
    </ligand>
</feature>
<dbReference type="Pfam" id="PF25087">
    <property type="entry name" value="GMPPB_C"/>
    <property type="match status" value="1"/>
</dbReference>
<dbReference type="InterPro" id="IPR001451">
    <property type="entry name" value="Hexapep"/>
</dbReference>
<dbReference type="GO" id="GO:0008360">
    <property type="term" value="P:regulation of cell shape"/>
    <property type="evidence" value="ECO:0007669"/>
    <property type="project" value="UniProtKB-KW"/>
</dbReference>
<feature type="binding site" evidence="18">
    <location>
        <position position="703"/>
    </location>
    <ligand>
        <name>UDP-N-acetyl-alpha-D-glucosamine</name>
        <dbReference type="ChEBI" id="CHEBI:57705"/>
    </ligand>
</feature>
<dbReference type="InterPro" id="IPR056729">
    <property type="entry name" value="GMPPB_C"/>
</dbReference>
<comment type="subunit">
    <text evidence="18">Homotrimer.</text>
</comment>
<dbReference type="Pfam" id="PF12804">
    <property type="entry name" value="NTP_transf_3"/>
    <property type="match status" value="1"/>
</dbReference>
<dbReference type="Gene3D" id="2.160.10.10">
    <property type="entry name" value="Hexapeptide repeat proteins"/>
    <property type="match status" value="1"/>
</dbReference>